<evidence type="ECO:0000313" key="1">
    <source>
        <dbReference type="EMBL" id="GBP17207.1"/>
    </source>
</evidence>
<organism evidence="1 2">
    <name type="scientific">Eumeta variegata</name>
    <name type="common">Bagworm moth</name>
    <name type="synonym">Eumeta japonica</name>
    <dbReference type="NCBI Taxonomy" id="151549"/>
    <lineage>
        <taxon>Eukaryota</taxon>
        <taxon>Metazoa</taxon>
        <taxon>Ecdysozoa</taxon>
        <taxon>Arthropoda</taxon>
        <taxon>Hexapoda</taxon>
        <taxon>Insecta</taxon>
        <taxon>Pterygota</taxon>
        <taxon>Neoptera</taxon>
        <taxon>Endopterygota</taxon>
        <taxon>Lepidoptera</taxon>
        <taxon>Glossata</taxon>
        <taxon>Ditrysia</taxon>
        <taxon>Tineoidea</taxon>
        <taxon>Psychidae</taxon>
        <taxon>Oiketicinae</taxon>
        <taxon>Eumeta</taxon>
    </lineage>
</organism>
<comment type="caution">
    <text evidence="1">The sequence shown here is derived from an EMBL/GenBank/DDBJ whole genome shotgun (WGS) entry which is preliminary data.</text>
</comment>
<evidence type="ECO:0000313" key="2">
    <source>
        <dbReference type="Proteomes" id="UP000299102"/>
    </source>
</evidence>
<accession>A0A4C1TT80</accession>
<dbReference type="Proteomes" id="UP000299102">
    <property type="component" value="Unassembled WGS sequence"/>
</dbReference>
<dbReference type="EMBL" id="BGZK01000085">
    <property type="protein sequence ID" value="GBP17207.1"/>
    <property type="molecule type" value="Genomic_DNA"/>
</dbReference>
<protein>
    <submittedName>
        <fullName evidence="1">Uncharacterized protein</fullName>
    </submittedName>
</protein>
<proteinExistence type="predicted"/>
<dbReference type="AlphaFoldDB" id="A0A4C1TT80"/>
<reference evidence="1 2" key="1">
    <citation type="journal article" date="2019" name="Commun. Biol.">
        <title>The bagworm genome reveals a unique fibroin gene that provides high tensile strength.</title>
        <authorList>
            <person name="Kono N."/>
            <person name="Nakamura H."/>
            <person name="Ohtoshi R."/>
            <person name="Tomita M."/>
            <person name="Numata K."/>
            <person name="Arakawa K."/>
        </authorList>
    </citation>
    <scope>NUCLEOTIDE SEQUENCE [LARGE SCALE GENOMIC DNA]</scope>
</reference>
<gene>
    <name evidence="1" type="ORF">EVAR_17324_1</name>
</gene>
<sequence>MILFLLGYLHNDQMVTNAYSLSKIQSYINRSQLVKYPRNFRRRDFFPRFLRDTRAHSLPTVTGADHGRPGVHLYLRLCMGLAAVVVNWGDKWAN</sequence>
<keyword evidence="2" id="KW-1185">Reference proteome</keyword>
<name>A0A4C1TT80_EUMVA</name>